<evidence type="ECO:0000256" key="2">
    <source>
        <dbReference type="ARBA" id="ARBA00022448"/>
    </source>
</evidence>
<evidence type="ECO:0000256" key="4">
    <source>
        <dbReference type="ARBA" id="ARBA00022692"/>
    </source>
</evidence>
<evidence type="ECO:0000256" key="5">
    <source>
        <dbReference type="ARBA" id="ARBA00022882"/>
    </source>
</evidence>
<dbReference type="Gene3D" id="2.60.40.1400">
    <property type="entry name" value="G protein-activated inward rectifier potassium channel 1"/>
    <property type="match status" value="1"/>
</dbReference>
<evidence type="ECO:0000259" key="12">
    <source>
        <dbReference type="Pfam" id="PF07885"/>
    </source>
</evidence>
<dbReference type="Pfam" id="PF17655">
    <property type="entry name" value="IRK_C"/>
    <property type="match status" value="1"/>
</dbReference>
<dbReference type="Pfam" id="PF07885">
    <property type="entry name" value="Ion_trans_2"/>
    <property type="match status" value="1"/>
</dbReference>
<feature type="domain" description="Inward rectifier potassium channel C-terminal" evidence="13">
    <location>
        <begin position="159"/>
        <end position="304"/>
    </location>
</feature>
<dbReference type="InterPro" id="IPR013518">
    <property type="entry name" value="K_chnl_inward-rec_Kir_cyto"/>
</dbReference>
<protein>
    <submittedName>
        <fullName evidence="14">Ion channel</fullName>
    </submittedName>
</protein>
<feature type="transmembrane region" description="Helical" evidence="11">
    <location>
        <begin position="125"/>
        <end position="150"/>
    </location>
</feature>
<comment type="caution">
    <text evidence="14">The sequence shown here is derived from an EMBL/GenBank/DDBJ whole genome shotgun (WGS) entry which is preliminary data.</text>
</comment>
<evidence type="ECO:0000256" key="9">
    <source>
        <dbReference type="ARBA" id="ARBA00023136"/>
    </source>
</evidence>
<dbReference type="SUPFAM" id="SSF81324">
    <property type="entry name" value="Voltage-gated potassium channels"/>
    <property type="match status" value="1"/>
</dbReference>
<keyword evidence="7 11" id="KW-1133">Transmembrane helix</keyword>
<dbReference type="PANTHER" id="PTHR11767:SF102">
    <property type="entry name" value="INWARDLY RECTIFYING POTASSIUM CHANNEL 1, ISOFORM F"/>
    <property type="match status" value="1"/>
</dbReference>
<dbReference type="Gene3D" id="1.10.287.70">
    <property type="match status" value="1"/>
</dbReference>
<organism evidence="14 15">
    <name type="scientific">Hymenobacter saemangeumensis</name>
    <dbReference type="NCBI Taxonomy" id="1084522"/>
    <lineage>
        <taxon>Bacteria</taxon>
        <taxon>Pseudomonadati</taxon>
        <taxon>Bacteroidota</taxon>
        <taxon>Cytophagia</taxon>
        <taxon>Cytophagales</taxon>
        <taxon>Hymenobacteraceae</taxon>
        <taxon>Hymenobacter</taxon>
    </lineage>
</organism>
<gene>
    <name evidence="14" type="ORF">GCM10023185_15100</name>
</gene>
<feature type="transmembrane region" description="Helical" evidence="11">
    <location>
        <begin position="59"/>
        <end position="79"/>
    </location>
</feature>
<evidence type="ECO:0000313" key="15">
    <source>
        <dbReference type="Proteomes" id="UP001501153"/>
    </source>
</evidence>
<dbReference type="PANTHER" id="PTHR11767">
    <property type="entry name" value="INWARD RECTIFIER POTASSIUM CHANNEL"/>
    <property type="match status" value="1"/>
</dbReference>
<accession>A0ABP8I962</accession>
<sequence length="312" mass="35485">MARLSSPLPTQDPGLGEKFSARTQRLVNRDGSFNVRRLGPTWVQGDWYHYWVSLSWPRFIAAVTGWFTFLNVCFALGFLALGYEQSLLGAPTSTSELERFLHAFFFSVQTFNSVGYGVISPKGIPAGLLASFEALVGVLTFALITGLLYARFSKPTARILFSDAAIITPPDPKTGLRKLMLRIANERTNTVIDMKARLIFSVMQPDFTRRYYALPLERDNVMFLPLNWTLVHDIDPESPLYELTAEDLEQQNAEILILLRGFDDTYAQDINARCSYRYDELRWNHRFVRPYRTTESGETLLDLALISTTEQG</sequence>
<evidence type="ECO:0000256" key="1">
    <source>
        <dbReference type="ARBA" id="ARBA00004141"/>
    </source>
</evidence>
<dbReference type="InterPro" id="IPR041647">
    <property type="entry name" value="IRK_C"/>
</dbReference>
<keyword evidence="9 11" id="KW-0472">Membrane</keyword>
<dbReference type="EMBL" id="BAABGZ010000015">
    <property type="protein sequence ID" value="GAA4353972.1"/>
    <property type="molecule type" value="Genomic_DNA"/>
</dbReference>
<evidence type="ECO:0000256" key="8">
    <source>
        <dbReference type="ARBA" id="ARBA00023065"/>
    </source>
</evidence>
<feature type="transmembrane region" description="Helical" evidence="11">
    <location>
        <begin position="100"/>
        <end position="119"/>
    </location>
</feature>
<evidence type="ECO:0000256" key="6">
    <source>
        <dbReference type="ARBA" id="ARBA00022958"/>
    </source>
</evidence>
<keyword evidence="4 11" id="KW-0812">Transmembrane</keyword>
<evidence type="ECO:0000313" key="14">
    <source>
        <dbReference type="EMBL" id="GAA4353972.1"/>
    </source>
</evidence>
<keyword evidence="2" id="KW-0813">Transport</keyword>
<keyword evidence="6" id="KW-0630">Potassium</keyword>
<feature type="domain" description="Potassium channel" evidence="12">
    <location>
        <begin position="81"/>
        <end position="149"/>
    </location>
</feature>
<dbReference type="Proteomes" id="UP001501153">
    <property type="component" value="Unassembled WGS sequence"/>
</dbReference>
<dbReference type="InterPro" id="IPR013099">
    <property type="entry name" value="K_chnl_dom"/>
</dbReference>
<keyword evidence="8" id="KW-0406">Ion transport</keyword>
<dbReference type="InterPro" id="IPR014756">
    <property type="entry name" value="Ig_E-set"/>
</dbReference>
<evidence type="ECO:0000256" key="3">
    <source>
        <dbReference type="ARBA" id="ARBA00022538"/>
    </source>
</evidence>
<evidence type="ECO:0000256" key="7">
    <source>
        <dbReference type="ARBA" id="ARBA00022989"/>
    </source>
</evidence>
<evidence type="ECO:0000256" key="11">
    <source>
        <dbReference type="SAM" id="Phobius"/>
    </source>
</evidence>
<name>A0ABP8I962_9BACT</name>
<keyword evidence="15" id="KW-1185">Reference proteome</keyword>
<keyword evidence="10" id="KW-0407">Ion channel</keyword>
<comment type="subcellular location">
    <subcellularLocation>
        <location evidence="1">Membrane</location>
        <topology evidence="1">Multi-pass membrane protein</topology>
    </subcellularLocation>
</comment>
<dbReference type="InterPro" id="IPR016449">
    <property type="entry name" value="K_chnl_inward-rec_Kir"/>
</dbReference>
<evidence type="ECO:0000256" key="10">
    <source>
        <dbReference type="ARBA" id="ARBA00023303"/>
    </source>
</evidence>
<dbReference type="SUPFAM" id="SSF81296">
    <property type="entry name" value="E set domains"/>
    <property type="match status" value="1"/>
</dbReference>
<keyword evidence="3" id="KW-0633">Potassium transport</keyword>
<dbReference type="RefSeq" id="WP_345235395.1">
    <property type="nucleotide sequence ID" value="NZ_BAABGZ010000015.1"/>
</dbReference>
<reference evidence="15" key="1">
    <citation type="journal article" date="2019" name="Int. J. Syst. Evol. Microbiol.">
        <title>The Global Catalogue of Microorganisms (GCM) 10K type strain sequencing project: providing services to taxonomists for standard genome sequencing and annotation.</title>
        <authorList>
            <consortium name="The Broad Institute Genomics Platform"/>
            <consortium name="The Broad Institute Genome Sequencing Center for Infectious Disease"/>
            <person name="Wu L."/>
            <person name="Ma J."/>
        </authorList>
    </citation>
    <scope>NUCLEOTIDE SEQUENCE [LARGE SCALE GENOMIC DNA]</scope>
    <source>
        <strain evidence="15">JCM 17923</strain>
    </source>
</reference>
<evidence type="ECO:0000259" key="13">
    <source>
        <dbReference type="Pfam" id="PF17655"/>
    </source>
</evidence>
<keyword evidence="5" id="KW-0851">Voltage-gated channel</keyword>
<proteinExistence type="predicted"/>
<dbReference type="PRINTS" id="PR01320">
    <property type="entry name" value="KIRCHANNEL"/>
</dbReference>